<keyword evidence="2" id="KW-1133">Transmembrane helix</keyword>
<feature type="region of interest" description="Disordered" evidence="1">
    <location>
        <begin position="1"/>
        <end position="59"/>
    </location>
</feature>
<comment type="caution">
    <text evidence="4">The sequence shown here is derived from an EMBL/GenBank/DDBJ whole genome shotgun (WGS) entry which is preliminary data.</text>
</comment>
<gene>
    <name evidence="4" type="ORF">KDW_59430</name>
</gene>
<sequence>MSQQQSQFHEDGPPVGQYEQPPLQREVNHDPREQPDYSQGYHYDPHTQGEKLRPMSVRPRRRSRRGLWIAVVLGVMFLGVMFLGGALGYHNYSSRLSPHSEAPSYVTEFKGTTVNLHATSADIHVHFGTSNVVRVSSIGSDTFKGDTDGTTITLNEVDQRGGLFEHRNQTIDITAPADEHLILQTKSGNVEIDNIAAQANVNTDSGDITVDQARFENGSSLQTKSGDIHFKGNLAEKGTYAFTTDSGNVDVGLLASTPAKVTAHTVNGQVSQAPSGPTTASSPDLTINTNTGDIKLEYTD</sequence>
<dbReference type="Proteomes" id="UP000326912">
    <property type="component" value="Unassembled WGS sequence"/>
</dbReference>
<reference evidence="4 5" key="1">
    <citation type="submission" date="2019-10" db="EMBL/GenBank/DDBJ databases">
        <title>Dictyobacter vulcani sp. nov., within the class Ktedonobacteria, isolated from soil of volcanic Mt. Zao.</title>
        <authorList>
            <person name="Zheng Y."/>
            <person name="Wang C.M."/>
            <person name="Sakai Y."/>
            <person name="Abe K."/>
            <person name="Yokota A."/>
            <person name="Yabe S."/>
        </authorList>
    </citation>
    <scope>NUCLEOTIDE SEQUENCE [LARGE SCALE GENOMIC DNA]</scope>
    <source>
        <strain evidence="4 5">W12</strain>
    </source>
</reference>
<dbReference type="AlphaFoldDB" id="A0A5J4KZ85"/>
<feature type="compositionally biased region" description="Basic and acidic residues" evidence="1">
    <location>
        <begin position="43"/>
        <end position="53"/>
    </location>
</feature>
<evidence type="ECO:0000256" key="2">
    <source>
        <dbReference type="SAM" id="Phobius"/>
    </source>
</evidence>
<dbReference type="Pfam" id="PF13349">
    <property type="entry name" value="DUF4097"/>
    <property type="match status" value="1"/>
</dbReference>
<name>A0A5J4KZ85_9CHLR</name>
<dbReference type="RefSeq" id="WP_151759383.1">
    <property type="nucleotide sequence ID" value="NZ_BKZW01000004.1"/>
</dbReference>
<proteinExistence type="predicted"/>
<accession>A0A5J4KZ85</accession>
<feature type="domain" description="DUF4097" evidence="3">
    <location>
        <begin position="113"/>
        <end position="296"/>
    </location>
</feature>
<evidence type="ECO:0000256" key="1">
    <source>
        <dbReference type="SAM" id="MobiDB-lite"/>
    </source>
</evidence>
<feature type="region of interest" description="Disordered" evidence="1">
    <location>
        <begin position="267"/>
        <end position="292"/>
    </location>
</feature>
<feature type="transmembrane region" description="Helical" evidence="2">
    <location>
        <begin position="67"/>
        <end position="89"/>
    </location>
</feature>
<evidence type="ECO:0000313" key="4">
    <source>
        <dbReference type="EMBL" id="GER91781.1"/>
    </source>
</evidence>
<dbReference type="InterPro" id="IPR025164">
    <property type="entry name" value="Toastrack_DUF4097"/>
</dbReference>
<dbReference type="EMBL" id="BKZW01000004">
    <property type="protein sequence ID" value="GER91781.1"/>
    <property type="molecule type" value="Genomic_DNA"/>
</dbReference>
<keyword evidence="5" id="KW-1185">Reference proteome</keyword>
<protein>
    <recommendedName>
        <fullName evidence="3">DUF4097 domain-containing protein</fullName>
    </recommendedName>
</protein>
<feature type="compositionally biased region" description="Basic and acidic residues" evidence="1">
    <location>
        <begin position="26"/>
        <end position="35"/>
    </location>
</feature>
<evidence type="ECO:0000313" key="5">
    <source>
        <dbReference type="Proteomes" id="UP000326912"/>
    </source>
</evidence>
<organism evidence="4 5">
    <name type="scientific">Dictyobacter vulcani</name>
    <dbReference type="NCBI Taxonomy" id="2607529"/>
    <lineage>
        <taxon>Bacteria</taxon>
        <taxon>Bacillati</taxon>
        <taxon>Chloroflexota</taxon>
        <taxon>Ktedonobacteria</taxon>
        <taxon>Ktedonobacterales</taxon>
        <taxon>Dictyobacteraceae</taxon>
        <taxon>Dictyobacter</taxon>
    </lineage>
</organism>
<keyword evidence="2" id="KW-0812">Transmembrane</keyword>
<evidence type="ECO:0000259" key="3">
    <source>
        <dbReference type="Pfam" id="PF13349"/>
    </source>
</evidence>
<keyword evidence="2" id="KW-0472">Membrane</keyword>